<reference evidence="14" key="1">
    <citation type="submission" date="2019-06" db="EMBL/GenBank/DDBJ databases">
        <authorList>
            <consortium name="Wellcome Sanger Institute Data Sharing"/>
        </authorList>
    </citation>
    <scope>NUCLEOTIDE SEQUENCE [LARGE SCALE GENOMIC DNA]</scope>
</reference>
<dbReference type="GO" id="GO:0008286">
    <property type="term" value="P:insulin receptor signaling pathway"/>
    <property type="evidence" value="ECO:0007669"/>
    <property type="project" value="TreeGrafter"/>
</dbReference>
<evidence type="ECO:0000256" key="2">
    <source>
        <dbReference type="ARBA" id="ARBA00012407"/>
    </source>
</evidence>
<evidence type="ECO:0000256" key="10">
    <source>
        <dbReference type="PROSITE-ProRule" id="PRU10141"/>
    </source>
</evidence>
<evidence type="ECO:0000256" key="6">
    <source>
        <dbReference type="ARBA" id="ARBA00022777"/>
    </source>
</evidence>
<feature type="domain" description="Protein kinase" evidence="13">
    <location>
        <begin position="83"/>
        <end position="367"/>
    </location>
</feature>
<dbReference type="PROSITE" id="PS00107">
    <property type="entry name" value="PROTEIN_KINASE_ATP"/>
    <property type="match status" value="1"/>
</dbReference>
<keyword evidence="6" id="KW-0418">Kinase</keyword>
<dbReference type="GO" id="GO:0005829">
    <property type="term" value="C:cytosol"/>
    <property type="evidence" value="ECO:0007669"/>
    <property type="project" value="TreeGrafter"/>
</dbReference>
<keyword evidence="15" id="KW-1185">Reference proteome</keyword>
<dbReference type="InterPro" id="IPR000719">
    <property type="entry name" value="Prot_kinase_dom"/>
</dbReference>
<dbReference type="GO" id="GO:0032436">
    <property type="term" value="P:positive regulation of proteasomal ubiquitin-dependent protein catabolic process"/>
    <property type="evidence" value="ECO:0007669"/>
    <property type="project" value="TreeGrafter"/>
</dbReference>
<evidence type="ECO:0000256" key="7">
    <source>
        <dbReference type="ARBA" id="ARBA00022840"/>
    </source>
</evidence>
<keyword evidence="4" id="KW-0808">Transferase</keyword>
<evidence type="ECO:0000313" key="15">
    <source>
        <dbReference type="Proteomes" id="UP000472267"/>
    </source>
</evidence>
<dbReference type="PROSITE" id="PS50011">
    <property type="entry name" value="PROTEIN_KINASE_DOM"/>
    <property type="match status" value="1"/>
</dbReference>
<dbReference type="InterPro" id="IPR039192">
    <property type="entry name" value="STKc_GSK3"/>
</dbReference>
<dbReference type="GO" id="GO:0030424">
    <property type="term" value="C:axon"/>
    <property type="evidence" value="ECO:0007669"/>
    <property type="project" value="TreeGrafter"/>
</dbReference>
<feature type="compositionally biased region" description="Low complexity" evidence="12">
    <location>
        <begin position="19"/>
        <end position="53"/>
    </location>
</feature>
<dbReference type="GO" id="GO:0010975">
    <property type="term" value="P:regulation of neuron projection development"/>
    <property type="evidence" value="ECO:0007669"/>
    <property type="project" value="TreeGrafter"/>
</dbReference>
<evidence type="ECO:0000256" key="9">
    <source>
        <dbReference type="ARBA" id="ARBA00048878"/>
    </source>
</evidence>
<feature type="compositionally biased region" description="Polar residues" evidence="12">
    <location>
        <begin position="1"/>
        <end position="12"/>
    </location>
</feature>
<dbReference type="GO" id="GO:0090090">
    <property type="term" value="P:negative regulation of canonical Wnt signaling pathway"/>
    <property type="evidence" value="ECO:0007669"/>
    <property type="project" value="TreeGrafter"/>
</dbReference>
<reference evidence="14" key="2">
    <citation type="submission" date="2025-08" db="UniProtKB">
        <authorList>
            <consortium name="Ensembl"/>
        </authorList>
    </citation>
    <scope>IDENTIFICATION</scope>
</reference>
<dbReference type="FunFam" id="3.30.200.20:FF:000009">
    <property type="entry name" value="Glycogen synthase kinase-3 beta"/>
    <property type="match status" value="1"/>
</dbReference>
<feature type="compositionally biased region" description="Polar residues" evidence="12">
    <location>
        <begin position="455"/>
        <end position="466"/>
    </location>
</feature>
<comment type="catalytic activity">
    <reaction evidence="9">
        <text>L-threonyl-[tau protein] + ATP = O-phospho-L-threonyl-[tau protein] + ADP + H(+)</text>
        <dbReference type="Rhea" id="RHEA:53904"/>
        <dbReference type="Rhea" id="RHEA-COMP:13703"/>
        <dbReference type="Rhea" id="RHEA-COMP:13704"/>
        <dbReference type="ChEBI" id="CHEBI:15378"/>
        <dbReference type="ChEBI" id="CHEBI:30013"/>
        <dbReference type="ChEBI" id="CHEBI:30616"/>
        <dbReference type="ChEBI" id="CHEBI:61977"/>
        <dbReference type="ChEBI" id="CHEBI:456216"/>
        <dbReference type="EC" id="2.7.11.26"/>
    </reaction>
</comment>
<protein>
    <recommendedName>
        <fullName evidence="2">[tau protein] kinase</fullName>
        <ecNumber evidence="2">2.7.11.26</ecNumber>
    </recommendedName>
</protein>
<evidence type="ECO:0000259" key="13">
    <source>
        <dbReference type="PROSITE" id="PS50011"/>
    </source>
</evidence>
<dbReference type="Proteomes" id="UP000472267">
    <property type="component" value="Chromosome 22"/>
</dbReference>
<name>A0A672I2H2_SALFA</name>
<dbReference type="SMART" id="SM00220">
    <property type="entry name" value="S_TKc"/>
    <property type="match status" value="1"/>
</dbReference>
<evidence type="ECO:0000256" key="8">
    <source>
        <dbReference type="ARBA" id="ARBA00048291"/>
    </source>
</evidence>
<evidence type="ECO:0000256" key="11">
    <source>
        <dbReference type="RuleBase" id="RU000304"/>
    </source>
</evidence>
<feature type="region of interest" description="Disordered" evidence="12">
    <location>
        <begin position="430"/>
        <end position="476"/>
    </location>
</feature>
<dbReference type="GO" id="GO:0030154">
    <property type="term" value="P:cell differentiation"/>
    <property type="evidence" value="ECO:0007669"/>
    <property type="project" value="TreeGrafter"/>
</dbReference>
<dbReference type="InterPro" id="IPR011009">
    <property type="entry name" value="Kinase-like_dom_sf"/>
</dbReference>
<proteinExistence type="inferred from homology"/>
<dbReference type="Gene3D" id="3.30.200.20">
    <property type="entry name" value="Phosphorylase Kinase, domain 1"/>
    <property type="match status" value="1"/>
</dbReference>
<dbReference type="GO" id="GO:0050321">
    <property type="term" value="F:tau-protein kinase activity"/>
    <property type="evidence" value="ECO:0007669"/>
    <property type="project" value="UniProtKB-EC"/>
</dbReference>
<dbReference type="EC" id="2.7.11.26" evidence="2"/>
<dbReference type="GO" id="GO:0032007">
    <property type="term" value="P:negative regulation of TOR signaling"/>
    <property type="evidence" value="ECO:0007669"/>
    <property type="project" value="TreeGrafter"/>
</dbReference>
<dbReference type="InterPro" id="IPR050591">
    <property type="entry name" value="GSK-3"/>
</dbReference>
<keyword evidence="3 11" id="KW-0723">Serine/threonine-protein kinase</keyword>
<dbReference type="PANTHER" id="PTHR24057">
    <property type="entry name" value="GLYCOGEN SYNTHASE KINASE-3 ALPHA"/>
    <property type="match status" value="1"/>
</dbReference>
<feature type="region of interest" description="Disordered" evidence="12">
    <location>
        <begin position="1"/>
        <end position="55"/>
    </location>
</feature>
<dbReference type="InterPro" id="IPR008271">
    <property type="entry name" value="Ser/Thr_kinase_AS"/>
</dbReference>
<dbReference type="FunFam" id="1.10.510.10:FF:000055">
    <property type="entry name" value="Glycogen synthase kinase-3 beta"/>
    <property type="match status" value="1"/>
</dbReference>
<dbReference type="GO" id="GO:0005634">
    <property type="term" value="C:nucleus"/>
    <property type="evidence" value="ECO:0007669"/>
    <property type="project" value="TreeGrafter"/>
</dbReference>
<dbReference type="Gene3D" id="1.10.510.10">
    <property type="entry name" value="Transferase(Phosphotransferase) domain 1"/>
    <property type="match status" value="1"/>
</dbReference>
<dbReference type="PANTHER" id="PTHR24057:SF14">
    <property type="entry name" value="GLYCOGEN SYNTHASE KINASE-3 ALPHA"/>
    <property type="match status" value="1"/>
</dbReference>
<reference evidence="14" key="3">
    <citation type="submission" date="2025-09" db="UniProtKB">
        <authorList>
            <consortium name="Ensembl"/>
        </authorList>
    </citation>
    <scope>IDENTIFICATION</scope>
</reference>
<dbReference type="AlphaFoldDB" id="A0A672I2H2"/>
<dbReference type="CDD" id="cd14137">
    <property type="entry name" value="STKc_GSK3"/>
    <property type="match status" value="1"/>
</dbReference>
<keyword evidence="7 10" id="KW-0067">ATP-binding</keyword>
<organism evidence="14 15">
    <name type="scientific">Salarias fasciatus</name>
    <name type="common">Jewelled blenny</name>
    <name type="synonym">Blennius fasciatus</name>
    <dbReference type="NCBI Taxonomy" id="181472"/>
    <lineage>
        <taxon>Eukaryota</taxon>
        <taxon>Metazoa</taxon>
        <taxon>Chordata</taxon>
        <taxon>Craniata</taxon>
        <taxon>Vertebrata</taxon>
        <taxon>Euteleostomi</taxon>
        <taxon>Actinopterygii</taxon>
        <taxon>Neopterygii</taxon>
        <taxon>Teleostei</taxon>
        <taxon>Neoteleostei</taxon>
        <taxon>Acanthomorphata</taxon>
        <taxon>Ovalentaria</taxon>
        <taxon>Blenniimorphae</taxon>
        <taxon>Blenniiformes</taxon>
        <taxon>Blennioidei</taxon>
        <taxon>Blenniidae</taxon>
        <taxon>Salariinae</taxon>
        <taxon>Salarias</taxon>
    </lineage>
</organism>
<dbReference type="InParanoid" id="A0A672I2H2"/>
<dbReference type="Ensembl" id="ENSSFAT00005036753.1">
    <property type="protein sequence ID" value="ENSSFAP00005035417.1"/>
    <property type="gene ID" value="ENSSFAG00005017938.1"/>
</dbReference>
<dbReference type="PROSITE" id="PS00108">
    <property type="entry name" value="PROTEIN_KINASE_ST"/>
    <property type="match status" value="1"/>
</dbReference>
<evidence type="ECO:0000256" key="1">
    <source>
        <dbReference type="ARBA" id="ARBA00005527"/>
    </source>
</evidence>
<sequence length="493" mass="53716">MSGSGRPRTSSFAEPPGVPGAAAASTGSAAAVGSSTGKSGVPQASGSSSSGCSNLKLARDSGKVTTVVATPGQGPDRPQEVSYTDIKVIGNGSFGVVYQARLIDSQEMVAIKKVLQDKRFKNRELQIMRKLDHCNIVRLRYFFYSSGEKKDEVYLNLVLDFVPETVYRVARHFNKAKSIIPIIYVKVYMYQLFRSLAYIHSQGVCHRDIKPQNLLVDPESAILKLCDFGSAKQLVRGEPNVSYICSRYYRAPELIFGATDYTANIDIWSAGCVLAELLLGQPIFPGDSGVDQLVEIIKVLGTPTREQIREMNPNYTEFKFPQIKAHPWTKVFKPRTPPEAIALCSRLLEYTPASRLSPLEACSHAFFDELRQPNTRLPSGRDLPMLFNFSTTGTNCCYVFQCLLSLKGNYGFLTPGPYFSRASAGHQSSAASLRGATSRSSPASPPALGGGPAPWTSSRPFSNSAPTRPLEIRRPGAVTADADSKCLFAGRLS</sequence>
<evidence type="ECO:0000256" key="4">
    <source>
        <dbReference type="ARBA" id="ARBA00022679"/>
    </source>
</evidence>
<dbReference type="InterPro" id="IPR017441">
    <property type="entry name" value="Protein_kinase_ATP_BS"/>
</dbReference>
<dbReference type="SUPFAM" id="SSF56112">
    <property type="entry name" value="Protein kinase-like (PK-like)"/>
    <property type="match status" value="1"/>
</dbReference>
<dbReference type="GO" id="GO:0005524">
    <property type="term" value="F:ATP binding"/>
    <property type="evidence" value="ECO:0007669"/>
    <property type="project" value="UniProtKB-UniRule"/>
</dbReference>
<gene>
    <name evidence="14" type="primary">LOC115380904</name>
</gene>
<keyword evidence="5 10" id="KW-0547">Nucleotide-binding</keyword>
<dbReference type="FunCoup" id="A0A672I2H2">
    <property type="interactions" value="968"/>
</dbReference>
<comment type="catalytic activity">
    <reaction evidence="8">
        <text>L-seryl-[tau protein] + ATP = O-phospho-L-seryl-[tau protein] + ADP + H(+)</text>
        <dbReference type="Rhea" id="RHEA:12801"/>
        <dbReference type="Rhea" id="RHEA-COMP:13701"/>
        <dbReference type="Rhea" id="RHEA-COMP:13702"/>
        <dbReference type="ChEBI" id="CHEBI:15378"/>
        <dbReference type="ChEBI" id="CHEBI:29999"/>
        <dbReference type="ChEBI" id="CHEBI:30616"/>
        <dbReference type="ChEBI" id="CHEBI:83421"/>
        <dbReference type="ChEBI" id="CHEBI:456216"/>
        <dbReference type="EC" id="2.7.11.26"/>
    </reaction>
</comment>
<evidence type="ECO:0000256" key="3">
    <source>
        <dbReference type="ARBA" id="ARBA00022527"/>
    </source>
</evidence>
<evidence type="ECO:0000313" key="14">
    <source>
        <dbReference type="Ensembl" id="ENSSFAP00005035417.1"/>
    </source>
</evidence>
<comment type="similarity">
    <text evidence="1">Belongs to the protein kinase superfamily. CMGC Ser/Thr protein kinase family. GSK-3 subfamily.</text>
</comment>
<dbReference type="Pfam" id="PF00069">
    <property type="entry name" value="Pkinase"/>
    <property type="match status" value="1"/>
</dbReference>
<accession>A0A672I2H2</accession>
<evidence type="ECO:0000256" key="5">
    <source>
        <dbReference type="ARBA" id="ARBA00022741"/>
    </source>
</evidence>
<evidence type="ECO:0000256" key="12">
    <source>
        <dbReference type="SAM" id="MobiDB-lite"/>
    </source>
</evidence>
<feature type="binding site" evidence="10">
    <location>
        <position position="113"/>
    </location>
    <ligand>
        <name>ATP</name>
        <dbReference type="ChEBI" id="CHEBI:30616"/>
    </ligand>
</feature>
<dbReference type="GO" id="GO:0070507">
    <property type="term" value="P:regulation of microtubule cytoskeleton organization"/>
    <property type="evidence" value="ECO:0007669"/>
    <property type="project" value="TreeGrafter"/>
</dbReference>